<dbReference type="GO" id="GO:0008483">
    <property type="term" value="F:transaminase activity"/>
    <property type="evidence" value="ECO:0007669"/>
    <property type="project" value="UniProtKB-KW"/>
</dbReference>
<organism evidence="2 3">
    <name type="scientific">Anaerovirgula multivorans</name>
    <dbReference type="NCBI Taxonomy" id="312168"/>
    <lineage>
        <taxon>Bacteria</taxon>
        <taxon>Bacillati</taxon>
        <taxon>Bacillota</taxon>
        <taxon>Clostridia</taxon>
        <taxon>Peptostreptococcales</taxon>
        <taxon>Natronincolaceae</taxon>
        <taxon>Anaerovirgula</taxon>
    </lineage>
</organism>
<dbReference type="SUPFAM" id="SSF53383">
    <property type="entry name" value="PLP-dependent transferases"/>
    <property type="match status" value="1"/>
</dbReference>
<dbReference type="EMBL" id="FZOJ01000027">
    <property type="protein sequence ID" value="SNS90767.1"/>
    <property type="molecule type" value="Genomic_DNA"/>
</dbReference>
<feature type="domain" description="Aminotransferase class V" evidence="1">
    <location>
        <begin position="80"/>
        <end position="145"/>
    </location>
</feature>
<gene>
    <name evidence="2" type="ORF">SAMN05446037_10272</name>
</gene>
<keyword evidence="2" id="KW-0032">Aminotransferase</keyword>
<keyword evidence="3" id="KW-1185">Reference proteome</keyword>
<accession>A0A239IB36</accession>
<sequence length="145" mass="16432">MISAFETKKCSSDQFCHLEENHINKMMQLANQLYRENLDPELLEQFVATKVEANEKQAIKGAYNNNHPIMSNPSQSPQQFTHETYKSNQIPLNKIEGAPSTEEIIFTRGTTEAINLVAESFGKMNIHEGDEIILTMMGHHSNIVP</sequence>
<evidence type="ECO:0000259" key="1">
    <source>
        <dbReference type="Pfam" id="PF00266"/>
    </source>
</evidence>
<proteinExistence type="predicted"/>
<evidence type="ECO:0000313" key="3">
    <source>
        <dbReference type="Proteomes" id="UP000198304"/>
    </source>
</evidence>
<keyword evidence="2" id="KW-0808">Transferase</keyword>
<dbReference type="Proteomes" id="UP000198304">
    <property type="component" value="Unassembled WGS sequence"/>
</dbReference>
<protein>
    <submittedName>
        <fullName evidence="2">Aminotransferase class-V</fullName>
    </submittedName>
</protein>
<dbReference type="InterPro" id="IPR000192">
    <property type="entry name" value="Aminotrans_V_dom"/>
</dbReference>
<dbReference type="InterPro" id="IPR015424">
    <property type="entry name" value="PyrdxlP-dep_Trfase"/>
</dbReference>
<dbReference type="Pfam" id="PF00266">
    <property type="entry name" value="Aminotran_5"/>
    <property type="match status" value="1"/>
</dbReference>
<dbReference type="AlphaFoldDB" id="A0A239IB36"/>
<dbReference type="InterPro" id="IPR015421">
    <property type="entry name" value="PyrdxlP-dep_Trfase_major"/>
</dbReference>
<dbReference type="Gene3D" id="3.40.640.10">
    <property type="entry name" value="Type I PLP-dependent aspartate aminotransferase-like (Major domain)"/>
    <property type="match status" value="1"/>
</dbReference>
<name>A0A239IB36_9FIRM</name>
<evidence type="ECO:0000313" key="2">
    <source>
        <dbReference type="EMBL" id="SNS90767.1"/>
    </source>
</evidence>
<reference evidence="2 3" key="1">
    <citation type="submission" date="2017-06" db="EMBL/GenBank/DDBJ databases">
        <authorList>
            <person name="Kim H.J."/>
            <person name="Triplett B.A."/>
        </authorList>
    </citation>
    <scope>NUCLEOTIDE SEQUENCE [LARGE SCALE GENOMIC DNA]</scope>
    <source>
        <strain evidence="2 3">SCA</strain>
    </source>
</reference>